<keyword evidence="6" id="KW-0770">Synapse</keyword>
<dbReference type="FunFam" id="1.20.1070.10:FF:000038">
    <property type="entry name" value="Muscarinic acetylcholine receptor"/>
    <property type="match status" value="1"/>
</dbReference>
<evidence type="ECO:0000256" key="14">
    <source>
        <dbReference type="RuleBase" id="RU000688"/>
    </source>
</evidence>
<dbReference type="Pfam" id="PF00001">
    <property type="entry name" value="7tm_1"/>
    <property type="match status" value="1"/>
</dbReference>
<dbReference type="PROSITE" id="PS50262">
    <property type="entry name" value="G_PROTEIN_RECEP_F1_2"/>
    <property type="match status" value="1"/>
</dbReference>
<keyword evidence="18" id="KW-1185">Reference proteome</keyword>
<evidence type="ECO:0000256" key="8">
    <source>
        <dbReference type="ARBA" id="ARBA00023136"/>
    </source>
</evidence>
<keyword evidence="3" id="KW-0597">Phosphoprotein</keyword>
<dbReference type="GO" id="GO:0004993">
    <property type="term" value="F:G protein-coupled serotonin receptor activity"/>
    <property type="evidence" value="ECO:0007669"/>
    <property type="project" value="TreeGrafter"/>
</dbReference>
<dbReference type="PANTHER" id="PTHR24247">
    <property type="entry name" value="5-HYDROXYTRYPTAMINE RECEPTOR"/>
    <property type="match status" value="1"/>
</dbReference>
<comment type="subcellular location">
    <subcellularLocation>
        <location evidence="13">Postsynaptic cell membrane</location>
        <topology evidence="13">Multi-pass membrane protein</topology>
    </subcellularLocation>
</comment>
<dbReference type="PROSITE" id="PS00237">
    <property type="entry name" value="G_PROTEIN_RECEP_F1_1"/>
    <property type="match status" value="1"/>
</dbReference>
<feature type="region of interest" description="Disordered" evidence="15">
    <location>
        <begin position="408"/>
        <end position="450"/>
    </location>
</feature>
<evidence type="ECO:0000256" key="10">
    <source>
        <dbReference type="ARBA" id="ARBA00023180"/>
    </source>
</evidence>
<feature type="region of interest" description="Disordered" evidence="15">
    <location>
        <begin position="268"/>
        <end position="316"/>
    </location>
</feature>
<feature type="transmembrane region" description="Helical" evidence="16">
    <location>
        <begin position="186"/>
        <end position="206"/>
    </location>
</feature>
<keyword evidence="2" id="KW-1003">Cell membrane</keyword>
<dbReference type="AlphaFoldDB" id="A0A9C6XSU6"/>
<evidence type="ECO:0000256" key="2">
    <source>
        <dbReference type="ARBA" id="ARBA00022475"/>
    </source>
</evidence>
<evidence type="ECO:0000256" key="6">
    <source>
        <dbReference type="ARBA" id="ARBA00023018"/>
    </source>
</evidence>
<evidence type="ECO:0000256" key="11">
    <source>
        <dbReference type="ARBA" id="ARBA00023224"/>
    </source>
</evidence>
<evidence type="ECO:0000256" key="13">
    <source>
        <dbReference type="ARBA" id="ARBA00034104"/>
    </source>
</evidence>
<dbReference type="InterPro" id="IPR000276">
    <property type="entry name" value="GPCR_Rhodpsn"/>
</dbReference>
<feature type="region of interest" description="Disordered" evidence="15">
    <location>
        <begin position="18"/>
        <end position="42"/>
    </location>
</feature>
<name>A0A9C6XSU6_FRAOC</name>
<reference evidence="19" key="1">
    <citation type="submission" date="2025-08" db="UniProtKB">
        <authorList>
            <consortium name="RefSeq"/>
        </authorList>
    </citation>
    <scope>IDENTIFICATION</scope>
    <source>
        <tissue evidence="19">Whole organism</tissue>
    </source>
</reference>
<sequence length="687" mass="76290">MEGLATVVALAAENLTASAGPSSSSAASPTWTTPPSQLSSSSPFAEDVFNNITSTEPPIGKSRYSVSEIIVLAIFAGSLSIVTVVGNSMVMISFKIDKQLQTISNYFLFSLAVADLAIGLISMPLFTVSALMGYWPLGPHVCDAWLTLDYLNSNASVLNLLIISFDRYFSVTRPLTYRAKRTTNRAAIMIGCAWGISLLLWTPWIYSWPYIEGERTVPDTECYIQFIETNHYITFGTAIAAFYVPVSVMCWLYWRIWRETEKRQKDLPNLQAGKKDSSKRSNSSVGCPNSDEAVDLEDWRRQRSESGGPGQDDLESGYLRYEQNRQPKPRPFTWSWVRLWCVTWWHSGREDPTEDCEDTPSDMGYATPVSVETPLQSSVSRCTSLNVIRDPLRGAGDRSHHVAVNSISAMTSDGPPSRALQPASRLANRSLSTDSVGRRNPEGIPEVEGEEAASQVYTILIRLPPETCEDSAPSIKLINDDVSMSEIMEALPSDGVGLPGLPALPPIPAGRPVPDRALDRVSLSERNSDRESYYSAVRRPSHIQDVRMPLNAKSVPRQLGSTATSGSRAILSNLGGGKNKEAKKKKKTQEKKAEKKAAKTLCAILLTFILTWTPYNILVLLKPLTACTDCIPPGLWDFFYYLCYINSTINPMCYALCNASFRRTYVRILKCKWHTRTRTAMNRGFYN</sequence>
<evidence type="ECO:0000256" key="1">
    <source>
        <dbReference type="ARBA" id="ARBA00010663"/>
    </source>
</evidence>
<dbReference type="PRINTS" id="PR00243">
    <property type="entry name" value="MUSCARINICR"/>
</dbReference>
<keyword evidence="10" id="KW-0325">Glycoprotein</keyword>
<dbReference type="GO" id="GO:0016907">
    <property type="term" value="F:G protein-coupled acetylcholine receptor activity"/>
    <property type="evidence" value="ECO:0007669"/>
    <property type="project" value="InterPro"/>
</dbReference>
<feature type="domain" description="G-protein coupled receptors family 1 profile" evidence="17">
    <location>
        <begin position="86"/>
        <end position="654"/>
    </location>
</feature>
<evidence type="ECO:0000256" key="9">
    <source>
        <dbReference type="ARBA" id="ARBA00023170"/>
    </source>
</evidence>
<dbReference type="InterPro" id="IPR017452">
    <property type="entry name" value="GPCR_Rhodpsn_7TM"/>
</dbReference>
<evidence type="ECO:0000313" key="19">
    <source>
        <dbReference type="RefSeq" id="XP_052129371.1"/>
    </source>
</evidence>
<dbReference type="GO" id="GO:0030425">
    <property type="term" value="C:dendrite"/>
    <property type="evidence" value="ECO:0007669"/>
    <property type="project" value="TreeGrafter"/>
</dbReference>
<feature type="transmembrane region" description="Helical" evidence="16">
    <location>
        <begin position="597"/>
        <end position="618"/>
    </location>
</feature>
<keyword evidence="8 16" id="KW-0472">Membrane</keyword>
<feature type="transmembrane region" description="Helical" evidence="16">
    <location>
        <begin position="232"/>
        <end position="254"/>
    </location>
</feature>
<dbReference type="PANTHER" id="PTHR24247:SF265">
    <property type="entry name" value="MUSCARINIC ACETYLCHOLINE RECEPTOR DM1"/>
    <property type="match status" value="1"/>
</dbReference>
<proteinExistence type="inferred from homology"/>
<dbReference type="PRINTS" id="PR00237">
    <property type="entry name" value="GPCRRHODOPSN"/>
</dbReference>
<dbReference type="FunFam" id="1.20.1070.10:FF:000288">
    <property type="entry name" value="Muscarinic acetylcholine receptor"/>
    <property type="match status" value="1"/>
</dbReference>
<protein>
    <submittedName>
        <fullName evidence="19">Muscarinic acetylcholine receptor DM1 isoform X1</fullName>
    </submittedName>
</protein>
<feature type="transmembrane region" description="Helical" evidence="16">
    <location>
        <begin position="638"/>
        <end position="657"/>
    </location>
</feature>
<dbReference type="Proteomes" id="UP000504606">
    <property type="component" value="Unplaced"/>
</dbReference>
<evidence type="ECO:0000256" key="15">
    <source>
        <dbReference type="SAM" id="MobiDB-lite"/>
    </source>
</evidence>
<evidence type="ECO:0000259" key="17">
    <source>
        <dbReference type="PROSITE" id="PS50262"/>
    </source>
</evidence>
<dbReference type="GO" id="GO:0007197">
    <property type="term" value="P:adenylate cyclase-inhibiting G protein-coupled acetylcholine receptor signaling pathway"/>
    <property type="evidence" value="ECO:0007669"/>
    <property type="project" value="TreeGrafter"/>
</dbReference>
<dbReference type="Gene3D" id="1.20.1070.10">
    <property type="entry name" value="Rhodopsin 7-helix transmembrane proteins"/>
    <property type="match status" value="2"/>
</dbReference>
<evidence type="ECO:0000313" key="18">
    <source>
        <dbReference type="Proteomes" id="UP000504606"/>
    </source>
</evidence>
<evidence type="ECO:0000256" key="12">
    <source>
        <dbReference type="ARBA" id="ARBA00023257"/>
    </source>
</evidence>
<accession>A0A9C6XSU6</accession>
<dbReference type="RefSeq" id="XP_052129371.1">
    <property type="nucleotide sequence ID" value="XM_052273411.1"/>
</dbReference>
<feature type="transmembrane region" description="Helical" evidence="16">
    <location>
        <begin position="106"/>
        <end position="132"/>
    </location>
</feature>
<keyword evidence="4 14" id="KW-0812">Transmembrane</keyword>
<evidence type="ECO:0000256" key="7">
    <source>
        <dbReference type="ARBA" id="ARBA00023040"/>
    </source>
</evidence>
<keyword evidence="12" id="KW-0628">Postsynaptic cell membrane</keyword>
<evidence type="ECO:0000256" key="5">
    <source>
        <dbReference type="ARBA" id="ARBA00022989"/>
    </source>
</evidence>
<dbReference type="OrthoDB" id="10071887at2759"/>
<feature type="transmembrane region" description="Helical" evidence="16">
    <location>
        <begin position="144"/>
        <end position="165"/>
    </location>
</feature>
<dbReference type="SUPFAM" id="SSF81321">
    <property type="entry name" value="Family A G protein-coupled receptor-like"/>
    <property type="match status" value="1"/>
</dbReference>
<keyword evidence="5 16" id="KW-1133">Transmembrane helix</keyword>
<organism evidence="18 19">
    <name type="scientific">Frankliniella occidentalis</name>
    <name type="common">Western flower thrips</name>
    <name type="synonym">Euthrips occidentalis</name>
    <dbReference type="NCBI Taxonomy" id="133901"/>
    <lineage>
        <taxon>Eukaryota</taxon>
        <taxon>Metazoa</taxon>
        <taxon>Ecdysozoa</taxon>
        <taxon>Arthropoda</taxon>
        <taxon>Hexapoda</taxon>
        <taxon>Insecta</taxon>
        <taxon>Pterygota</taxon>
        <taxon>Neoptera</taxon>
        <taxon>Paraneoptera</taxon>
        <taxon>Thysanoptera</taxon>
        <taxon>Terebrantia</taxon>
        <taxon>Thripoidea</taxon>
        <taxon>Thripidae</taxon>
        <taxon>Frankliniella</taxon>
    </lineage>
</organism>
<dbReference type="GO" id="GO:0045211">
    <property type="term" value="C:postsynaptic membrane"/>
    <property type="evidence" value="ECO:0007669"/>
    <property type="project" value="UniProtKB-SubCell"/>
</dbReference>
<dbReference type="InterPro" id="IPR000995">
    <property type="entry name" value="Musac_Ach_rcpt"/>
</dbReference>
<feature type="region of interest" description="Disordered" evidence="15">
    <location>
        <begin position="557"/>
        <end position="591"/>
    </location>
</feature>
<feature type="transmembrane region" description="Helical" evidence="16">
    <location>
        <begin position="69"/>
        <end position="94"/>
    </location>
</feature>
<evidence type="ECO:0000256" key="4">
    <source>
        <dbReference type="ARBA" id="ARBA00022692"/>
    </source>
</evidence>
<dbReference type="KEGG" id="foc:113212748"/>
<gene>
    <name evidence="19" type="primary">LOC113212748</name>
</gene>
<keyword evidence="7 14" id="KW-0297">G-protein coupled receptor</keyword>
<keyword evidence="11 14" id="KW-0807">Transducer</keyword>
<evidence type="ECO:0000256" key="3">
    <source>
        <dbReference type="ARBA" id="ARBA00022553"/>
    </source>
</evidence>
<keyword evidence="9 14" id="KW-0675">Receptor</keyword>
<dbReference type="CTD" id="37892"/>
<dbReference type="GO" id="GO:0007187">
    <property type="term" value="P:G protein-coupled receptor signaling pathway, coupled to cyclic nucleotide second messenger"/>
    <property type="evidence" value="ECO:0007669"/>
    <property type="project" value="TreeGrafter"/>
</dbReference>
<comment type="similarity">
    <text evidence="1 14">Belongs to the G-protein coupled receptor 1 family.</text>
</comment>
<dbReference type="GeneID" id="113212748"/>
<evidence type="ECO:0000256" key="16">
    <source>
        <dbReference type="SAM" id="Phobius"/>
    </source>
</evidence>